<proteinExistence type="predicted"/>
<keyword evidence="1" id="KW-0808">Transferase</keyword>
<evidence type="ECO:0000313" key="3">
    <source>
        <dbReference type="EMBL" id="MBU5438981.1"/>
    </source>
</evidence>
<gene>
    <name evidence="3" type="ORF">KQI42_13215</name>
</gene>
<dbReference type="Proteomes" id="UP000749471">
    <property type="component" value="Unassembled WGS sequence"/>
</dbReference>
<dbReference type="PANTHER" id="PTHR32266">
    <property type="entry name" value="NICOTIANAMINE SYNTHASE 3"/>
    <property type="match status" value="1"/>
</dbReference>
<name>A0ABS6E8V3_9FIRM</name>
<dbReference type="EMBL" id="JAHLPM010000011">
    <property type="protein sequence ID" value="MBU5438981.1"/>
    <property type="molecule type" value="Genomic_DNA"/>
</dbReference>
<organism evidence="3 4">
    <name type="scientific">Tissierella simiarum</name>
    <dbReference type="NCBI Taxonomy" id="2841534"/>
    <lineage>
        <taxon>Bacteria</taxon>
        <taxon>Bacillati</taxon>
        <taxon>Bacillota</taxon>
        <taxon>Tissierellia</taxon>
        <taxon>Tissierellales</taxon>
        <taxon>Tissierellaceae</taxon>
        <taxon>Tissierella</taxon>
    </lineage>
</organism>
<evidence type="ECO:0000313" key="4">
    <source>
        <dbReference type="Proteomes" id="UP000749471"/>
    </source>
</evidence>
<keyword evidence="2" id="KW-0949">S-adenosyl-L-methionine</keyword>
<evidence type="ECO:0008006" key="5">
    <source>
        <dbReference type="Google" id="ProtNLM"/>
    </source>
</evidence>
<dbReference type="InterPro" id="IPR004298">
    <property type="entry name" value="Nicotian_synth"/>
</dbReference>
<evidence type="ECO:0000256" key="2">
    <source>
        <dbReference type="ARBA" id="ARBA00022691"/>
    </source>
</evidence>
<accession>A0ABS6E8V3</accession>
<evidence type="ECO:0000256" key="1">
    <source>
        <dbReference type="ARBA" id="ARBA00022679"/>
    </source>
</evidence>
<dbReference type="Pfam" id="PF03059">
    <property type="entry name" value="NAS"/>
    <property type="match status" value="1"/>
</dbReference>
<dbReference type="RefSeq" id="WP_216520548.1">
    <property type="nucleotide sequence ID" value="NZ_JAHLPM010000011.1"/>
</dbReference>
<comment type="caution">
    <text evidence="3">The sequence shown here is derived from an EMBL/GenBank/DDBJ whole genome shotgun (WGS) entry which is preliminary data.</text>
</comment>
<reference evidence="3 4" key="1">
    <citation type="submission" date="2021-06" db="EMBL/GenBank/DDBJ databases">
        <authorList>
            <person name="Sun Q."/>
            <person name="Li D."/>
        </authorList>
    </citation>
    <scope>NUCLEOTIDE SEQUENCE [LARGE SCALE GENOMIC DNA]</scope>
    <source>
        <strain evidence="3 4">MSJ-40</strain>
    </source>
</reference>
<protein>
    <recommendedName>
        <fullName evidence="5">Nicotianamine synthase protein</fullName>
    </recommendedName>
</protein>
<keyword evidence="4" id="KW-1185">Reference proteome</keyword>
<sequence>MITSWTKWMEKKISNSNFLIGLYENYYRKIVKDEVKLAEMTNKDKVLCIGGGSIPCTALQIANLTGAEVHVIDIDRKAVNNAKNIIRKMGLGNKIYVTEAKGEDIDVGSYNVIHIALQVTPKERVVEHIWSKSTEGTRIVVRLPKKSLKCFYSNLSDEFLSQRKPSIEGCCLQNRCNTMKEILLMVKGKEDTIYEEIPTVPFRGNRISTHSSIL</sequence>
<dbReference type="PANTHER" id="PTHR32266:SF12">
    <property type="entry name" value="NICOTIANAMINE SYNTHASE 3"/>
    <property type="match status" value="1"/>
</dbReference>